<sequence length="267" mass="30049">MPVNHNWIVPTQPNLEMSQEAELLKSKFNIDKNMNKKDNQTALPNMKCHMNNTGVVKQLTFAEAIGSKPWPTTVASKLPTPAAANLSTIAAPKLPTIAASDLPTLIPTSNLPTIAASNLSTLAASNLSDNGSIKSNAPTVSGNVYPWTKKDVVQVRKHSTEDSQYCFRPIDAPKSFRCPTRSINNELDSNNNIVNSENSLDLSNTNKKKFRDFHHEDSYWPSRSQYMDLLMKHAQQVRQNEDTDNGKIRKSRWELLFYKENAYFDRI</sequence>
<accession>A0A8B6FAR6</accession>
<name>A0A8B6FAR6_MYTGA</name>
<dbReference type="Proteomes" id="UP000596742">
    <property type="component" value="Unassembled WGS sequence"/>
</dbReference>
<evidence type="ECO:0000313" key="2">
    <source>
        <dbReference type="Proteomes" id="UP000596742"/>
    </source>
</evidence>
<dbReference type="AlphaFoldDB" id="A0A8B6FAR6"/>
<organism evidence="1 2">
    <name type="scientific">Mytilus galloprovincialis</name>
    <name type="common">Mediterranean mussel</name>
    <dbReference type="NCBI Taxonomy" id="29158"/>
    <lineage>
        <taxon>Eukaryota</taxon>
        <taxon>Metazoa</taxon>
        <taxon>Spiralia</taxon>
        <taxon>Lophotrochozoa</taxon>
        <taxon>Mollusca</taxon>
        <taxon>Bivalvia</taxon>
        <taxon>Autobranchia</taxon>
        <taxon>Pteriomorphia</taxon>
        <taxon>Mytilida</taxon>
        <taxon>Mytiloidea</taxon>
        <taxon>Mytilidae</taxon>
        <taxon>Mytilinae</taxon>
        <taxon>Mytilus</taxon>
    </lineage>
</organism>
<dbReference type="EMBL" id="UYJE01006486">
    <property type="protein sequence ID" value="VDI46312.1"/>
    <property type="molecule type" value="Genomic_DNA"/>
</dbReference>
<gene>
    <name evidence="1" type="ORF">MGAL_10B083421</name>
</gene>
<evidence type="ECO:0000313" key="1">
    <source>
        <dbReference type="EMBL" id="VDI46312.1"/>
    </source>
</evidence>
<keyword evidence="2" id="KW-1185">Reference proteome</keyword>
<proteinExistence type="predicted"/>
<comment type="caution">
    <text evidence="1">The sequence shown here is derived from an EMBL/GenBank/DDBJ whole genome shotgun (WGS) entry which is preliminary data.</text>
</comment>
<reference evidence="1" key="1">
    <citation type="submission" date="2018-11" db="EMBL/GenBank/DDBJ databases">
        <authorList>
            <person name="Alioto T."/>
            <person name="Alioto T."/>
        </authorList>
    </citation>
    <scope>NUCLEOTIDE SEQUENCE</scope>
</reference>
<protein>
    <submittedName>
        <fullName evidence="1">Uncharacterized protein</fullName>
    </submittedName>
</protein>